<organism evidence="3 4">
    <name type="scientific">Culex pipiens pipiens</name>
    <name type="common">Northern house mosquito</name>
    <dbReference type="NCBI Taxonomy" id="38569"/>
    <lineage>
        <taxon>Eukaryota</taxon>
        <taxon>Metazoa</taxon>
        <taxon>Ecdysozoa</taxon>
        <taxon>Arthropoda</taxon>
        <taxon>Hexapoda</taxon>
        <taxon>Insecta</taxon>
        <taxon>Pterygota</taxon>
        <taxon>Neoptera</taxon>
        <taxon>Endopterygota</taxon>
        <taxon>Diptera</taxon>
        <taxon>Nematocera</taxon>
        <taxon>Culicoidea</taxon>
        <taxon>Culicidae</taxon>
        <taxon>Culicinae</taxon>
        <taxon>Culicini</taxon>
        <taxon>Culex</taxon>
        <taxon>Culex</taxon>
    </lineage>
</organism>
<dbReference type="InterPro" id="IPR027417">
    <property type="entry name" value="P-loop_NTPase"/>
</dbReference>
<evidence type="ECO:0000313" key="3">
    <source>
        <dbReference type="EMBL" id="KAL1384018.1"/>
    </source>
</evidence>
<dbReference type="Proteomes" id="UP001562425">
    <property type="component" value="Unassembled WGS sequence"/>
</dbReference>
<dbReference type="Gene3D" id="3.40.50.300">
    <property type="entry name" value="P-loop containing nucleotide triphosphate hydrolases"/>
    <property type="match status" value="1"/>
</dbReference>
<dbReference type="PANTHER" id="PTHR48470:SF1">
    <property type="entry name" value="CELL DIVISION CONTROL PROTEIN 48 C ISOFORM 1"/>
    <property type="match status" value="1"/>
</dbReference>
<evidence type="ECO:0000256" key="1">
    <source>
        <dbReference type="SAM" id="MobiDB-lite"/>
    </source>
</evidence>
<keyword evidence="4" id="KW-1185">Reference proteome</keyword>
<dbReference type="InterPro" id="IPR003959">
    <property type="entry name" value="ATPase_AAA_core"/>
</dbReference>
<dbReference type="AlphaFoldDB" id="A0ABD1D0C0"/>
<gene>
    <name evidence="3" type="ORF">pipiens_013060</name>
</gene>
<feature type="compositionally biased region" description="Low complexity" evidence="1">
    <location>
        <begin position="149"/>
        <end position="165"/>
    </location>
</feature>
<protein>
    <recommendedName>
        <fullName evidence="2">ATPase AAA-type core domain-containing protein</fullName>
    </recommendedName>
</protein>
<dbReference type="SUPFAM" id="SSF52540">
    <property type="entry name" value="P-loop containing nucleoside triphosphate hydrolases"/>
    <property type="match status" value="1"/>
</dbReference>
<dbReference type="PANTHER" id="PTHR48470">
    <property type="entry name" value="CELL DIVISION CONTROL PROTEIN 48 C ISOFORM 1"/>
    <property type="match status" value="1"/>
</dbReference>
<evidence type="ECO:0000313" key="4">
    <source>
        <dbReference type="Proteomes" id="UP001562425"/>
    </source>
</evidence>
<dbReference type="InterPro" id="IPR055278">
    <property type="entry name" value="CDC48c"/>
</dbReference>
<comment type="caution">
    <text evidence="3">The sequence shown here is derived from an EMBL/GenBank/DDBJ whole genome shotgun (WGS) entry which is preliminary data.</text>
</comment>
<sequence length="323" mass="36108">MRHRIDYAAYGESSSSNWGVVPVEVLRAFPYFANWKYRANKIRGVMTESGKQFVTYFLSTKERLRSDDALELSKFDKSLTAAHERLVSQFGNLCKILLGVVQREQHQQTIDELSHNHHSMKFNGSMMSATMVRGNAMSVSGKPKSAAESVSQQQSPDSQQVPRQRTPTRTHVHRSVIWTLAPVPPPNTAAIHSLPASYECARACQEEEPPRICYYFTVEYYIVLGAAGRQEVGRSDRSASSVLFVDEINAISVNCVNAQDMERRVVVQLLSSLDGLSRIEGVDEVLVISATNRHALDPALRRIGRFDQEILLGIPDLEAVCVV</sequence>
<feature type="region of interest" description="Disordered" evidence="1">
    <location>
        <begin position="136"/>
        <end position="170"/>
    </location>
</feature>
<accession>A0ABD1D0C0</accession>
<feature type="domain" description="ATPase AAA-type core" evidence="2">
    <location>
        <begin position="237"/>
        <end position="312"/>
    </location>
</feature>
<proteinExistence type="predicted"/>
<evidence type="ECO:0000259" key="2">
    <source>
        <dbReference type="Pfam" id="PF00004"/>
    </source>
</evidence>
<reference evidence="3 4" key="1">
    <citation type="submission" date="2024-05" db="EMBL/GenBank/DDBJ databases">
        <title>Culex pipiens pipiens assembly and annotation.</title>
        <authorList>
            <person name="Alout H."/>
            <person name="Durand T."/>
        </authorList>
    </citation>
    <scope>NUCLEOTIDE SEQUENCE [LARGE SCALE GENOMIC DNA]</scope>
    <source>
        <strain evidence="3">HA-2024</strain>
        <tissue evidence="3">Whole body</tissue>
    </source>
</reference>
<dbReference type="Pfam" id="PF00004">
    <property type="entry name" value="AAA"/>
    <property type="match status" value="1"/>
</dbReference>
<dbReference type="EMBL" id="JBEHCU010008365">
    <property type="protein sequence ID" value="KAL1384018.1"/>
    <property type="molecule type" value="Genomic_DNA"/>
</dbReference>
<name>A0ABD1D0C0_CULPP</name>